<dbReference type="Pfam" id="PF00005">
    <property type="entry name" value="ABC_tran"/>
    <property type="match status" value="1"/>
</dbReference>
<dbReference type="Gene3D" id="3.40.50.300">
    <property type="entry name" value="P-loop containing nucleotide triphosphate hydrolases"/>
    <property type="match status" value="1"/>
</dbReference>
<protein>
    <submittedName>
        <fullName evidence="4">ABC transporter ATP-binding protein</fullName>
    </submittedName>
</protein>
<evidence type="ECO:0000256" key="2">
    <source>
        <dbReference type="ARBA" id="ARBA00022840"/>
    </source>
</evidence>
<gene>
    <name evidence="4" type="ORF">KF282_2320</name>
</gene>
<sequence>MSLNIENLYKTYGKKNVLNDISVNFQAEKIYGLLGNNGAGKSTLLNIINNRIFDTKGKITLDGRLVTENEKSLNNIHLMSEDDLYPSKLKIKSLFHLMENFYGDFDWKLANEMLSEFELEPTKRMSKLSTGYRSIAKLIIALCVPCEYIFLDEPVLGLDANHRELFYNYLIETYQENPRTFIISTHLIEEISNLLEKVIILDKGKIIEDDSVENILENTYIVTGSIEEVETFTDQLQILEKRTLGGSLTAFVKGDLPQNKLGNIKVESMSLQDYFMKIASKKKGN</sequence>
<dbReference type="InterPro" id="IPR003439">
    <property type="entry name" value="ABC_transporter-like_ATP-bd"/>
</dbReference>
<feature type="domain" description="ABC transporter" evidence="3">
    <location>
        <begin position="3"/>
        <end position="228"/>
    </location>
</feature>
<evidence type="ECO:0000313" key="5">
    <source>
        <dbReference type="Proteomes" id="UP000053058"/>
    </source>
</evidence>
<organism evidence="4 5">
    <name type="scientific">Lactococcus lactis subsp. lactis</name>
    <name type="common">Streptococcus lactis</name>
    <dbReference type="NCBI Taxonomy" id="1360"/>
    <lineage>
        <taxon>Bacteria</taxon>
        <taxon>Bacillati</taxon>
        <taxon>Bacillota</taxon>
        <taxon>Bacilli</taxon>
        <taxon>Lactobacillales</taxon>
        <taxon>Streptococcaceae</taxon>
        <taxon>Lactococcus</taxon>
    </lineage>
</organism>
<dbReference type="PANTHER" id="PTHR43158">
    <property type="entry name" value="SKFA PEPTIDE EXPORT ATP-BINDING PROTEIN SKFE"/>
    <property type="match status" value="1"/>
</dbReference>
<dbReference type="InterPro" id="IPR003593">
    <property type="entry name" value="AAA+_ATPase"/>
</dbReference>
<dbReference type="AlphaFoldDB" id="A0A0V8D1N2"/>
<comment type="caution">
    <text evidence="4">The sequence shown here is derived from an EMBL/GenBank/DDBJ whole genome shotgun (WGS) entry which is preliminary data.</text>
</comment>
<dbReference type="PANTHER" id="PTHR43158:SF5">
    <property type="entry name" value="ABC TRANSPORTER, ATP-BINDING PROTEIN"/>
    <property type="match status" value="1"/>
</dbReference>
<dbReference type="GO" id="GO:0005524">
    <property type="term" value="F:ATP binding"/>
    <property type="evidence" value="ECO:0007669"/>
    <property type="project" value="UniProtKB-KW"/>
</dbReference>
<dbReference type="SUPFAM" id="SSF52540">
    <property type="entry name" value="P-loop containing nucleoside triphosphate hydrolases"/>
    <property type="match status" value="1"/>
</dbReference>
<dbReference type="EMBL" id="LKLN01000080">
    <property type="protein sequence ID" value="KSU02526.1"/>
    <property type="molecule type" value="Genomic_DNA"/>
</dbReference>
<reference evidence="5" key="1">
    <citation type="submission" date="2015-10" db="EMBL/GenBank/DDBJ databases">
        <title>Draft Genome Sequences of 11 Lactococcus lactis subspecies cremoris strains.</title>
        <authorList>
            <person name="Wels M."/>
            <person name="Backus L."/>
            <person name="Boekhorst J."/>
            <person name="Dijkstra A."/>
            <person name="Beerthuizen M."/>
            <person name="Kelly W."/>
            <person name="Siezen R."/>
            <person name="Bachmann H."/>
            <person name="Van Hijum S."/>
        </authorList>
    </citation>
    <scope>NUCLEOTIDE SEQUENCE [LARGE SCALE GENOMIC DNA]</scope>
    <source>
        <strain evidence="5">KF282</strain>
    </source>
</reference>
<accession>A0A0V8D1N2</accession>
<dbReference type="InterPro" id="IPR027417">
    <property type="entry name" value="P-loop_NTPase"/>
</dbReference>
<dbReference type="SMART" id="SM00382">
    <property type="entry name" value="AAA"/>
    <property type="match status" value="1"/>
</dbReference>
<dbReference type="PATRIC" id="fig|1360.105.peg.1511"/>
<evidence type="ECO:0000313" key="4">
    <source>
        <dbReference type="EMBL" id="KSU02526.1"/>
    </source>
</evidence>
<dbReference type="Proteomes" id="UP000053058">
    <property type="component" value="Unassembled WGS sequence"/>
</dbReference>
<name>A0A0V8D1N2_LACLL</name>
<dbReference type="RefSeq" id="WP_058220113.1">
    <property type="nucleotide sequence ID" value="NZ_LKLN01000080.1"/>
</dbReference>
<dbReference type="GO" id="GO:0016887">
    <property type="term" value="F:ATP hydrolysis activity"/>
    <property type="evidence" value="ECO:0007669"/>
    <property type="project" value="InterPro"/>
</dbReference>
<evidence type="ECO:0000256" key="1">
    <source>
        <dbReference type="ARBA" id="ARBA00022741"/>
    </source>
</evidence>
<dbReference type="PROSITE" id="PS50893">
    <property type="entry name" value="ABC_TRANSPORTER_2"/>
    <property type="match status" value="1"/>
</dbReference>
<evidence type="ECO:0000259" key="3">
    <source>
        <dbReference type="PROSITE" id="PS50893"/>
    </source>
</evidence>
<keyword evidence="2 4" id="KW-0067">ATP-binding</keyword>
<keyword evidence="1" id="KW-0547">Nucleotide-binding</keyword>
<proteinExistence type="predicted"/>